<dbReference type="Pfam" id="PF13432">
    <property type="entry name" value="TPR_16"/>
    <property type="match status" value="1"/>
</dbReference>
<feature type="repeat" description="TPR" evidence="1">
    <location>
        <begin position="139"/>
        <end position="172"/>
    </location>
</feature>
<gene>
    <name evidence="2" type="ORF">A3F84_15770</name>
</gene>
<evidence type="ECO:0000313" key="3">
    <source>
        <dbReference type="Proteomes" id="UP000178606"/>
    </source>
</evidence>
<dbReference type="InterPro" id="IPR011990">
    <property type="entry name" value="TPR-like_helical_dom_sf"/>
</dbReference>
<dbReference type="PANTHER" id="PTHR12558:SF13">
    <property type="entry name" value="CELL DIVISION CYCLE PROTEIN 27 HOMOLOG"/>
    <property type="match status" value="1"/>
</dbReference>
<dbReference type="Proteomes" id="UP000178606">
    <property type="component" value="Unassembled WGS sequence"/>
</dbReference>
<feature type="repeat" description="TPR" evidence="1">
    <location>
        <begin position="173"/>
        <end position="206"/>
    </location>
</feature>
<sequence length="242" mass="26394">MKNWKSVALAVGGVVFALIGLTGSAGLADKKVGAFETAGRLDPRSVDVMSKLVMGYESLAMATKDSVRTAALYDSAMSACKRALALDPRDAKMAVTAGRLHLNRAILLATTATREDAMPFYVKAEGYLKAAVELNPEDGPSMFNLGLCYSHQEEFDEAVEMFRRAVALDPKDVDSWAQIGLIQVRQKDLDGAIETFKEVTAIQPDHVRAWEYLASLYAQKDMVKKAREADAMAQALQDQAEN</sequence>
<dbReference type="EMBL" id="MFKF01000030">
    <property type="protein sequence ID" value="OGG56485.1"/>
    <property type="molecule type" value="Genomic_DNA"/>
</dbReference>
<protein>
    <submittedName>
        <fullName evidence="2">Uncharacterized protein</fullName>
    </submittedName>
</protein>
<dbReference type="Gene3D" id="1.25.40.10">
    <property type="entry name" value="Tetratricopeptide repeat domain"/>
    <property type="match status" value="2"/>
</dbReference>
<evidence type="ECO:0000256" key="1">
    <source>
        <dbReference type="PROSITE-ProRule" id="PRU00339"/>
    </source>
</evidence>
<proteinExistence type="predicted"/>
<comment type="caution">
    <text evidence="2">The sequence shown here is derived from an EMBL/GenBank/DDBJ whole genome shotgun (WGS) entry which is preliminary data.</text>
</comment>
<accession>A0A1F6D533</accession>
<organism evidence="2 3">
    <name type="scientific">Handelsmanbacteria sp. (strain RIFCSPLOWO2_12_FULL_64_10)</name>
    <dbReference type="NCBI Taxonomy" id="1817868"/>
    <lineage>
        <taxon>Bacteria</taxon>
        <taxon>Candidatus Handelsmaniibacteriota</taxon>
    </lineage>
</organism>
<reference evidence="2 3" key="1">
    <citation type="journal article" date="2016" name="Nat. Commun.">
        <title>Thousands of microbial genomes shed light on interconnected biogeochemical processes in an aquifer system.</title>
        <authorList>
            <person name="Anantharaman K."/>
            <person name="Brown C.T."/>
            <person name="Hug L.A."/>
            <person name="Sharon I."/>
            <person name="Castelle C.J."/>
            <person name="Probst A.J."/>
            <person name="Thomas B.C."/>
            <person name="Singh A."/>
            <person name="Wilkins M.J."/>
            <person name="Karaoz U."/>
            <person name="Brodie E.L."/>
            <person name="Williams K.H."/>
            <person name="Hubbard S.S."/>
            <person name="Banfield J.F."/>
        </authorList>
    </citation>
    <scope>NUCLEOTIDE SEQUENCE [LARGE SCALE GENOMIC DNA]</scope>
    <source>
        <strain evidence="3">RIFCSPLOWO2_12_FULL_64_10</strain>
    </source>
</reference>
<dbReference type="SUPFAM" id="SSF48452">
    <property type="entry name" value="TPR-like"/>
    <property type="match status" value="1"/>
</dbReference>
<dbReference type="PROSITE" id="PS50293">
    <property type="entry name" value="TPR_REGION"/>
    <property type="match status" value="1"/>
</dbReference>
<dbReference type="SMART" id="SM00028">
    <property type="entry name" value="TPR"/>
    <property type="match status" value="3"/>
</dbReference>
<dbReference type="PANTHER" id="PTHR12558">
    <property type="entry name" value="CELL DIVISION CYCLE 16,23,27"/>
    <property type="match status" value="1"/>
</dbReference>
<dbReference type="Pfam" id="PF00515">
    <property type="entry name" value="TPR_1"/>
    <property type="match status" value="1"/>
</dbReference>
<evidence type="ECO:0000313" key="2">
    <source>
        <dbReference type="EMBL" id="OGG56485.1"/>
    </source>
</evidence>
<dbReference type="InterPro" id="IPR019734">
    <property type="entry name" value="TPR_rpt"/>
</dbReference>
<dbReference type="AlphaFoldDB" id="A0A1F6D533"/>
<name>A0A1F6D533_HANXR</name>
<keyword evidence="1" id="KW-0802">TPR repeat</keyword>
<dbReference type="PROSITE" id="PS50005">
    <property type="entry name" value="TPR"/>
    <property type="match status" value="2"/>
</dbReference>